<dbReference type="EMBL" id="MU551531">
    <property type="protein sequence ID" value="KAI5626463.1"/>
    <property type="molecule type" value="Genomic_DNA"/>
</dbReference>
<comment type="similarity">
    <text evidence="2 9">Belongs to the intercrine beta (chemokine CC) family.</text>
</comment>
<keyword evidence="6" id="KW-1015">Disulfide bond</keyword>
<proteinExistence type="inferred from homology"/>
<evidence type="ECO:0000313" key="12">
    <source>
        <dbReference type="Proteomes" id="UP001205998"/>
    </source>
</evidence>
<dbReference type="InterPro" id="IPR039809">
    <property type="entry name" value="Chemokine_b/g/d"/>
</dbReference>
<evidence type="ECO:0000256" key="8">
    <source>
        <dbReference type="ARBA" id="ARBA00046726"/>
    </source>
</evidence>
<evidence type="ECO:0000256" key="1">
    <source>
        <dbReference type="ARBA" id="ARBA00004613"/>
    </source>
</evidence>
<keyword evidence="3 9" id="KW-0202">Cytokine</keyword>
<keyword evidence="4 9" id="KW-0964">Secreted</keyword>
<feature type="signal peptide" evidence="9">
    <location>
        <begin position="1"/>
        <end position="22"/>
    </location>
</feature>
<dbReference type="FunFam" id="2.40.50.40:FF:000002">
    <property type="entry name" value="C-C motif chemokine"/>
    <property type="match status" value="1"/>
</dbReference>
<keyword evidence="5 9" id="KW-0732">Signal</keyword>
<dbReference type="Pfam" id="PF00048">
    <property type="entry name" value="IL8"/>
    <property type="match status" value="1"/>
</dbReference>
<sequence>MVSRSLLLVLLVLACLESFTSAQNENGPSQCCFNFNEHLIPVKLITGYKVTERRCAKPGVIFIMKSSRKVCADPDADWVQKHMKTIEENQYKNLS</sequence>
<organism evidence="11 12">
    <name type="scientific">Silurus asotus</name>
    <name type="common">Amur catfish</name>
    <name type="synonym">Parasilurus asotus</name>
    <dbReference type="NCBI Taxonomy" id="30991"/>
    <lineage>
        <taxon>Eukaryota</taxon>
        <taxon>Metazoa</taxon>
        <taxon>Chordata</taxon>
        <taxon>Craniata</taxon>
        <taxon>Vertebrata</taxon>
        <taxon>Euteleostomi</taxon>
        <taxon>Actinopterygii</taxon>
        <taxon>Neopterygii</taxon>
        <taxon>Teleostei</taxon>
        <taxon>Ostariophysi</taxon>
        <taxon>Siluriformes</taxon>
        <taxon>Siluridae</taxon>
        <taxon>Silurus</taxon>
    </lineage>
</organism>
<evidence type="ECO:0000256" key="7">
    <source>
        <dbReference type="ARBA" id="ARBA00044740"/>
    </source>
</evidence>
<dbReference type="SMART" id="SM00199">
    <property type="entry name" value="SCY"/>
    <property type="match status" value="1"/>
</dbReference>
<dbReference type="Gene3D" id="2.40.50.40">
    <property type="match status" value="1"/>
</dbReference>
<evidence type="ECO:0000256" key="5">
    <source>
        <dbReference type="ARBA" id="ARBA00022729"/>
    </source>
</evidence>
<comment type="subunit">
    <text evidence="8">Self-associates. Also heterodimer of MIP-1-alpha(4-69) and MIP-1-beta(3-69). Interacts with CCR1.</text>
</comment>
<dbReference type="AlphaFoldDB" id="A0AAD5B0I3"/>
<evidence type="ECO:0000256" key="6">
    <source>
        <dbReference type="ARBA" id="ARBA00023157"/>
    </source>
</evidence>
<evidence type="ECO:0000256" key="9">
    <source>
        <dbReference type="RuleBase" id="RU361150"/>
    </source>
</evidence>
<comment type="function">
    <text evidence="7">Monokine with inflammatory and chemokinetic properties. Binds to CCR1, CCR4 and CCR5. One of the major HIV-suppressive factors produced by CD8+ T-cells. Recombinant MIP-1-alpha induces a dose-dependent inhibition of different strains of HIV-1, HIV-2, and simian immunodeficiency virus (SIV).</text>
</comment>
<dbReference type="CDD" id="cd00272">
    <property type="entry name" value="Chemokine_CC"/>
    <property type="match status" value="1"/>
</dbReference>
<comment type="subcellular location">
    <subcellularLocation>
        <location evidence="1 9">Secreted</location>
    </subcellularLocation>
</comment>
<dbReference type="InterPro" id="IPR001811">
    <property type="entry name" value="Chemokine_IL8-like_dom"/>
</dbReference>
<feature type="domain" description="Chemokine interleukin-8-like" evidence="10">
    <location>
        <begin position="28"/>
        <end position="86"/>
    </location>
</feature>
<feature type="chain" id="PRO_5041774379" description="C-C motif chemokine" evidence="9">
    <location>
        <begin position="23"/>
        <end position="95"/>
    </location>
</feature>
<accession>A0AAD5B0I3</accession>
<keyword evidence="9" id="KW-0145">Chemotaxis</keyword>
<dbReference type="GO" id="GO:0005615">
    <property type="term" value="C:extracellular space"/>
    <property type="evidence" value="ECO:0007669"/>
    <property type="project" value="UniProtKB-KW"/>
</dbReference>
<dbReference type="Proteomes" id="UP001205998">
    <property type="component" value="Unassembled WGS sequence"/>
</dbReference>
<keyword evidence="12" id="KW-1185">Reference proteome</keyword>
<gene>
    <name evidence="11" type="ORF">C0J50_13752</name>
</gene>
<evidence type="ECO:0000259" key="10">
    <source>
        <dbReference type="SMART" id="SM00199"/>
    </source>
</evidence>
<dbReference type="PROSITE" id="PS00472">
    <property type="entry name" value="SMALL_CYTOKINES_CC"/>
    <property type="match status" value="1"/>
</dbReference>
<dbReference type="PANTHER" id="PTHR12015">
    <property type="entry name" value="SMALL INDUCIBLE CYTOKINE A"/>
    <property type="match status" value="1"/>
</dbReference>
<dbReference type="InterPro" id="IPR000827">
    <property type="entry name" value="Chemokine_CC_CS"/>
</dbReference>
<dbReference type="SUPFAM" id="SSF54117">
    <property type="entry name" value="Interleukin 8-like chemokines"/>
    <property type="match status" value="1"/>
</dbReference>
<dbReference type="PANTHER" id="PTHR12015:SF183">
    <property type="entry name" value="C-C MOTIF CHEMOKINE 3"/>
    <property type="match status" value="1"/>
</dbReference>
<dbReference type="GO" id="GO:0008009">
    <property type="term" value="F:chemokine activity"/>
    <property type="evidence" value="ECO:0007669"/>
    <property type="project" value="InterPro"/>
</dbReference>
<dbReference type="InterPro" id="IPR036048">
    <property type="entry name" value="Interleukin_8-like_sf"/>
</dbReference>
<protein>
    <recommendedName>
        <fullName evidence="9">C-C motif chemokine</fullName>
    </recommendedName>
</protein>
<evidence type="ECO:0000256" key="4">
    <source>
        <dbReference type="ARBA" id="ARBA00022525"/>
    </source>
</evidence>
<evidence type="ECO:0000256" key="3">
    <source>
        <dbReference type="ARBA" id="ARBA00022514"/>
    </source>
</evidence>
<name>A0AAD5B0I3_SILAS</name>
<dbReference type="GO" id="GO:0006955">
    <property type="term" value="P:immune response"/>
    <property type="evidence" value="ECO:0007669"/>
    <property type="project" value="InterPro"/>
</dbReference>
<dbReference type="PROSITE" id="PS51257">
    <property type="entry name" value="PROKAR_LIPOPROTEIN"/>
    <property type="match status" value="1"/>
</dbReference>
<comment type="caution">
    <text evidence="11">The sequence shown here is derived from an EMBL/GenBank/DDBJ whole genome shotgun (WGS) entry which is preliminary data.</text>
</comment>
<reference evidence="11" key="1">
    <citation type="submission" date="2018-07" db="EMBL/GenBank/DDBJ databases">
        <title>Comparative genomics of catfishes provides insights into carnivory and benthic adaptation.</title>
        <authorList>
            <person name="Zhang Y."/>
            <person name="Wang D."/>
            <person name="Peng Z."/>
            <person name="Zheng S."/>
            <person name="Shao F."/>
            <person name="Tao W."/>
        </authorList>
    </citation>
    <scope>NUCLEOTIDE SEQUENCE</scope>
    <source>
        <strain evidence="11">Chongqing</strain>
    </source>
</reference>
<evidence type="ECO:0000313" key="11">
    <source>
        <dbReference type="EMBL" id="KAI5626463.1"/>
    </source>
</evidence>
<evidence type="ECO:0000256" key="2">
    <source>
        <dbReference type="ARBA" id="ARBA00010868"/>
    </source>
</evidence>